<name>A0AAP0D367_9ASTR</name>
<dbReference type="EMBL" id="JBCNJP010000015">
    <property type="protein sequence ID" value="KAK9066921.1"/>
    <property type="molecule type" value="Genomic_DNA"/>
</dbReference>
<protein>
    <recommendedName>
        <fullName evidence="4">Bifunctional inhibitor/plant lipid transfer protein/seed storage helical domain-containing protein</fullName>
    </recommendedName>
</protein>
<dbReference type="GO" id="GO:0008289">
    <property type="term" value="F:lipid binding"/>
    <property type="evidence" value="ECO:0007669"/>
    <property type="project" value="UniProtKB-KW"/>
</dbReference>
<gene>
    <name evidence="5" type="ORF">SSX86_014245</name>
</gene>
<dbReference type="Proteomes" id="UP001408789">
    <property type="component" value="Unassembled WGS sequence"/>
</dbReference>
<dbReference type="InterPro" id="IPR016140">
    <property type="entry name" value="Bifunc_inhib/LTP/seed_store"/>
</dbReference>
<feature type="signal peptide" evidence="3">
    <location>
        <begin position="1"/>
        <end position="17"/>
    </location>
</feature>
<dbReference type="PANTHER" id="PTHR33214:SF69">
    <property type="entry name" value="BIFUNCTIONAL INHIBITOR_LIPID-TRANSFER PROTEIN_SEED STORAGE 2S ALBUMIN SUPERFAMILY PROTEIN"/>
    <property type="match status" value="1"/>
</dbReference>
<evidence type="ECO:0000256" key="1">
    <source>
        <dbReference type="ARBA" id="ARBA00022448"/>
    </source>
</evidence>
<dbReference type="InterPro" id="IPR036312">
    <property type="entry name" value="Bifun_inhib/LTP/seed_sf"/>
</dbReference>
<comment type="caution">
    <text evidence="5">The sequence shown here is derived from an EMBL/GenBank/DDBJ whole genome shotgun (WGS) entry which is preliminary data.</text>
</comment>
<evidence type="ECO:0000313" key="6">
    <source>
        <dbReference type="Proteomes" id="UP001408789"/>
    </source>
</evidence>
<organism evidence="5 6">
    <name type="scientific">Deinandra increscens subsp. villosa</name>
    <dbReference type="NCBI Taxonomy" id="3103831"/>
    <lineage>
        <taxon>Eukaryota</taxon>
        <taxon>Viridiplantae</taxon>
        <taxon>Streptophyta</taxon>
        <taxon>Embryophyta</taxon>
        <taxon>Tracheophyta</taxon>
        <taxon>Spermatophyta</taxon>
        <taxon>Magnoliopsida</taxon>
        <taxon>eudicotyledons</taxon>
        <taxon>Gunneridae</taxon>
        <taxon>Pentapetalae</taxon>
        <taxon>asterids</taxon>
        <taxon>campanulids</taxon>
        <taxon>Asterales</taxon>
        <taxon>Asteraceae</taxon>
        <taxon>Asteroideae</taxon>
        <taxon>Heliantheae alliance</taxon>
        <taxon>Madieae</taxon>
        <taxon>Madiinae</taxon>
        <taxon>Deinandra</taxon>
    </lineage>
</organism>
<reference evidence="5 6" key="1">
    <citation type="submission" date="2024-04" db="EMBL/GenBank/DDBJ databases">
        <title>The reference genome of an endangered Asteraceae, Deinandra increscens subsp. villosa, native to the Central Coast of California.</title>
        <authorList>
            <person name="Guilliams M."/>
            <person name="Hasenstab-Lehman K."/>
            <person name="Meyer R."/>
            <person name="Mcevoy S."/>
        </authorList>
    </citation>
    <scope>NUCLEOTIDE SEQUENCE [LARGE SCALE GENOMIC DNA]</scope>
    <source>
        <tissue evidence="5">Leaf</tissue>
    </source>
</reference>
<keyword evidence="1" id="KW-0813">Transport</keyword>
<accession>A0AAP0D367</accession>
<evidence type="ECO:0000313" key="5">
    <source>
        <dbReference type="EMBL" id="KAK9066921.1"/>
    </source>
</evidence>
<dbReference type="GO" id="GO:0006869">
    <property type="term" value="P:lipid transport"/>
    <property type="evidence" value="ECO:0007669"/>
    <property type="project" value="InterPro"/>
</dbReference>
<evidence type="ECO:0000259" key="4">
    <source>
        <dbReference type="Pfam" id="PF00234"/>
    </source>
</evidence>
<dbReference type="InterPro" id="IPR033872">
    <property type="entry name" value="nsLTP2"/>
</dbReference>
<dbReference type="Gene3D" id="1.10.110.10">
    <property type="entry name" value="Plant lipid-transfer and hydrophobic proteins"/>
    <property type="match status" value="1"/>
</dbReference>
<feature type="chain" id="PRO_5043040080" description="Bifunctional inhibitor/plant lipid transfer protein/seed storage helical domain-containing protein" evidence="3">
    <location>
        <begin position="18"/>
        <end position="90"/>
    </location>
</feature>
<dbReference type="SUPFAM" id="SSF47699">
    <property type="entry name" value="Bifunctional inhibitor/lipid-transfer protein/seed storage 2S albumin"/>
    <property type="match status" value="1"/>
</dbReference>
<evidence type="ECO:0000256" key="2">
    <source>
        <dbReference type="ARBA" id="ARBA00023121"/>
    </source>
</evidence>
<dbReference type="PANTHER" id="PTHR33214">
    <property type="entry name" value="BIFUNCTIONAL INHIBITOR/LIPID-TRANSFER PROTEIN/SEED STORAGE 2S ALBUMIN SUPERFAMILY PROTEIN"/>
    <property type="match status" value="1"/>
</dbReference>
<keyword evidence="6" id="KW-1185">Reference proteome</keyword>
<keyword evidence="2" id="KW-0446">Lipid-binding</keyword>
<proteinExistence type="predicted"/>
<evidence type="ECO:0000256" key="3">
    <source>
        <dbReference type="SAM" id="SignalP"/>
    </source>
</evidence>
<dbReference type="Pfam" id="PF00234">
    <property type="entry name" value="Tryp_alpha_amyl"/>
    <property type="match status" value="1"/>
</dbReference>
<feature type="domain" description="Bifunctional inhibitor/plant lipid transfer protein/seed storage helical" evidence="4">
    <location>
        <begin position="25"/>
        <end position="89"/>
    </location>
</feature>
<dbReference type="AlphaFoldDB" id="A0AAP0D367"/>
<keyword evidence="3" id="KW-0732">Signal</keyword>
<sequence length="90" mass="9916">MALLVAVLLARASLVKGVDCNPSFLDPCVPAFKDPKAQATDACCDNLEEKKPCLCVWYMDPETSRYFKMPGADHVSASCGVEFPYRKTCH</sequence>